<proteinExistence type="predicted"/>
<dbReference type="EMBL" id="PZQS01000011">
    <property type="protein sequence ID" value="PVD21723.1"/>
    <property type="molecule type" value="Genomic_DNA"/>
</dbReference>
<evidence type="ECO:0000313" key="2">
    <source>
        <dbReference type="EMBL" id="PVD21723.1"/>
    </source>
</evidence>
<dbReference type="AlphaFoldDB" id="A0A2T7NKM7"/>
<evidence type="ECO:0000256" key="1">
    <source>
        <dbReference type="SAM" id="MobiDB-lite"/>
    </source>
</evidence>
<comment type="caution">
    <text evidence="2">The sequence shown here is derived from an EMBL/GenBank/DDBJ whole genome shotgun (WGS) entry which is preliminary data.</text>
</comment>
<sequence length="91" mass="10467">MYDDNREEGREQMKATENPEDEEEVKNAKETDRWPRRDHVKNVERREGSQAQPGPDAKGRFRCPCQRNGRRGSELPPLSGTQSGVVRVDES</sequence>
<organism evidence="2 3">
    <name type="scientific">Pomacea canaliculata</name>
    <name type="common">Golden apple snail</name>
    <dbReference type="NCBI Taxonomy" id="400727"/>
    <lineage>
        <taxon>Eukaryota</taxon>
        <taxon>Metazoa</taxon>
        <taxon>Spiralia</taxon>
        <taxon>Lophotrochozoa</taxon>
        <taxon>Mollusca</taxon>
        <taxon>Gastropoda</taxon>
        <taxon>Caenogastropoda</taxon>
        <taxon>Architaenioglossa</taxon>
        <taxon>Ampullarioidea</taxon>
        <taxon>Ampullariidae</taxon>
        <taxon>Pomacea</taxon>
    </lineage>
</organism>
<protein>
    <submittedName>
        <fullName evidence="2">Uncharacterized protein</fullName>
    </submittedName>
</protein>
<dbReference type="Proteomes" id="UP000245119">
    <property type="component" value="Linkage Group LG11"/>
</dbReference>
<reference evidence="2 3" key="1">
    <citation type="submission" date="2018-04" db="EMBL/GenBank/DDBJ databases">
        <title>The genome of golden apple snail Pomacea canaliculata provides insight into stress tolerance and invasive adaptation.</title>
        <authorList>
            <person name="Liu C."/>
            <person name="Liu B."/>
            <person name="Ren Y."/>
            <person name="Zhang Y."/>
            <person name="Wang H."/>
            <person name="Li S."/>
            <person name="Jiang F."/>
            <person name="Yin L."/>
            <person name="Zhang G."/>
            <person name="Qian W."/>
            <person name="Fan W."/>
        </authorList>
    </citation>
    <scope>NUCLEOTIDE SEQUENCE [LARGE SCALE GENOMIC DNA]</scope>
    <source>
        <strain evidence="2">SZHN2017</strain>
        <tissue evidence="2">Muscle</tissue>
    </source>
</reference>
<keyword evidence="3" id="KW-1185">Reference proteome</keyword>
<gene>
    <name evidence="2" type="ORF">C0Q70_17523</name>
</gene>
<name>A0A2T7NKM7_POMCA</name>
<accession>A0A2T7NKM7</accession>
<feature type="region of interest" description="Disordered" evidence="1">
    <location>
        <begin position="1"/>
        <end position="91"/>
    </location>
</feature>
<evidence type="ECO:0000313" key="3">
    <source>
        <dbReference type="Proteomes" id="UP000245119"/>
    </source>
</evidence>
<feature type="compositionally biased region" description="Basic and acidic residues" evidence="1">
    <location>
        <begin position="25"/>
        <end position="48"/>
    </location>
</feature>